<evidence type="ECO:0000256" key="6">
    <source>
        <dbReference type="ARBA" id="ARBA00022989"/>
    </source>
</evidence>
<evidence type="ECO:0000313" key="12">
    <source>
        <dbReference type="EMBL" id="KAL3423324.1"/>
    </source>
</evidence>
<dbReference type="PANTHER" id="PTHR12428">
    <property type="entry name" value="OXA1"/>
    <property type="match status" value="1"/>
</dbReference>
<dbReference type="Pfam" id="PF02096">
    <property type="entry name" value="60KD_IMP"/>
    <property type="match status" value="1"/>
</dbReference>
<dbReference type="PANTHER" id="PTHR12428:SF66">
    <property type="entry name" value="MITOCHONDRIAL INNER MEMBRANE PROTEIN OXA1L"/>
    <property type="match status" value="1"/>
</dbReference>
<keyword evidence="8" id="KW-0472">Membrane</keyword>
<evidence type="ECO:0000259" key="11">
    <source>
        <dbReference type="Pfam" id="PF02096"/>
    </source>
</evidence>
<evidence type="ECO:0000256" key="5">
    <source>
        <dbReference type="ARBA" id="ARBA00022946"/>
    </source>
</evidence>
<evidence type="ECO:0000313" key="13">
    <source>
        <dbReference type="Proteomes" id="UP001629113"/>
    </source>
</evidence>
<feature type="domain" description="Membrane insertase YidC/Oxa/ALB C-terminal" evidence="11">
    <location>
        <begin position="157"/>
        <end position="349"/>
    </location>
</feature>
<comment type="caution">
    <text evidence="12">The sequence shown here is derived from an EMBL/GenBank/DDBJ whole genome shotgun (WGS) entry which is preliminary data.</text>
</comment>
<evidence type="ECO:0000256" key="3">
    <source>
        <dbReference type="ARBA" id="ARBA00022692"/>
    </source>
</evidence>
<accession>A0ABR4PJ33</accession>
<keyword evidence="13" id="KW-1185">Reference proteome</keyword>
<gene>
    <name evidence="12" type="ORF">PVAG01_05071</name>
</gene>
<evidence type="ECO:0000256" key="8">
    <source>
        <dbReference type="ARBA" id="ARBA00023136"/>
    </source>
</evidence>
<organism evidence="12 13">
    <name type="scientific">Phlyctema vagabunda</name>
    <dbReference type="NCBI Taxonomy" id="108571"/>
    <lineage>
        <taxon>Eukaryota</taxon>
        <taxon>Fungi</taxon>
        <taxon>Dikarya</taxon>
        <taxon>Ascomycota</taxon>
        <taxon>Pezizomycotina</taxon>
        <taxon>Leotiomycetes</taxon>
        <taxon>Helotiales</taxon>
        <taxon>Dermateaceae</taxon>
        <taxon>Phlyctema</taxon>
    </lineage>
</organism>
<keyword evidence="7" id="KW-0496">Mitochondrion</keyword>
<keyword evidence="5" id="KW-0809">Transit peptide</keyword>
<protein>
    <submittedName>
        <fullName evidence="12">Mitochondrial inner membrane protein OXA1</fullName>
    </submittedName>
</protein>
<keyword evidence="4" id="KW-0999">Mitochondrion inner membrane</keyword>
<comment type="subcellular location">
    <subcellularLocation>
        <location evidence="9">Membrane</location>
        <topology evidence="9">Multi-pass membrane protein</topology>
    </subcellularLocation>
    <subcellularLocation>
        <location evidence="1">Mitochondrion inner membrane</location>
        <topology evidence="1">Multi-pass membrane protein</topology>
    </subcellularLocation>
</comment>
<evidence type="ECO:0000256" key="10">
    <source>
        <dbReference type="SAM" id="MobiDB-lite"/>
    </source>
</evidence>
<sequence>MLPSRGARCLSQTIGVGRRRIESLTARKFSSSPSSFRSTPLLSGGASIPRISSLSRSSRSSILIRNGAAVRFASTTPVSTTAAPATTSEAATEAVASSATTPTTFDQVIDLSTNGLLRDVPEHLGYLKSMGLDYGWGPTAFVEWTLEHVHVLAGTPWWASIILTAVLVRAALLKPYMDATDNASKLATIQHITKPISEKMQAASKAGDTTKTMALRRELQIVHKRAGIKMWKSLVPMSQAFIGFGTFKLMRAMGNLPVPGWETGGMLWFQNLTLPDPTYVLPVVTAGMLHILLKKGGETGVNLLSPSAQKLMMYGIPGVTLAFTSFLPAGLQLSFFVTGLLSYIQASVFRNPKVRAALGMTPLPSTNASGPLQPTLNVRTAIPVDAVEVRQNAGAVKEVMSTYQGARKAVQDVTGTGKEKVQERRQKSAREAAQKFEEQRQKEIREARWEREDAKRREGG</sequence>
<evidence type="ECO:0000256" key="1">
    <source>
        <dbReference type="ARBA" id="ARBA00004448"/>
    </source>
</evidence>
<evidence type="ECO:0000256" key="9">
    <source>
        <dbReference type="RuleBase" id="RU003945"/>
    </source>
</evidence>
<keyword evidence="6" id="KW-1133">Transmembrane helix</keyword>
<dbReference type="InterPro" id="IPR001708">
    <property type="entry name" value="YidC/ALB3/OXA1/COX18"/>
</dbReference>
<dbReference type="InterPro" id="IPR028055">
    <property type="entry name" value="YidC/Oxa/ALB_C"/>
</dbReference>
<name>A0ABR4PJ33_9HELO</name>
<evidence type="ECO:0000256" key="2">
    <source>
        <dbReference type="ARBA" id="ARBA00009877"/>
    </source>
</evidence>
<evidence type="ECO:0000256" key="4">
    <source>
        <dbReference type="ARBA" id="ARBA00022792"/>
    </source>
</evidence>
<feature type="compositionally biased region" description="Basic and acidic residues" evidence="10">
    <location>
        <begin position="417"/>
        <end position="460"/>
    </location>
</feature>
<keyword evidence="3 9" id="KW-0812">Transmembrane</keyword>
<dbReference type="EMBL" id="JBFCZG010000004">
    <property type="protein sequence ID" value="KAL3423324.1"/>
    <property type="molecule type" value="Genomic_DNA"/>
</dbReference>
<proteinExistence type="inferred from homology"/>
<evidence type="ECO:0000256" key="7">
    <source>
        <dbReference type="ARBA" id="ARBA00023128"/>
    </source>
</evidence>
<dbReference type="Proteomes" id="UP001629113">
    <property type="component" value="Unassembled WGS sequence"/>
</dbReference>
<reference evidence="12 13" key="1">
    <citation type="submission" date="2024-06" db="EMBL/GenBank/DDBJ databases">
        <title>Complete genome of Phlyctema vagabunda strain 19-DSS-EL-015.</title>
        <authorList>
            <person name="Fiorenzani C."/>
        </authorList>
    </citation>
    <scope>NUCLEOTIDE SEQUENCE [LARGE SCALE GENOMIC DNA]</scope>
    <source>
        <strain evidence="12 13">19-DSS-EL-015</strain>
    </source>
</reference>
<feature type="region of interest" description="Disordered" evidence="10">
    <location>
        <begin position="411"/>
        <end position="460"/>
    </location>
</feature>
<comment type="similarity">
    <text evidence="2 9">Belongs to the OXA1/ALB3/YidC family.</text>
</comment>
<dbReference type="CDD" id="cd20069">
    <property type="entry name" value="5TM_Oxa1-like"/>
    <property type="match status" value="1"/>
</dbReference>